<dbReference type="Gene3D" id="3.40.50.720">
    <property type="entry name" value="NAD(P)-binding Rossmann-like Domain"/>
    <property type="match status" value="1"/>
</dbReference>
<dbReference type="GO" id="GO:0016616">
    <property type="term" value="F:oxidoreductase activity, acting on the CH-OH group of donors, NAD or NADP as acceptor"/>
    <property type="evidence" value="ECO:0007669"/>
    <property type="project" value="TreeGrafter"/>
</dbReference>
<dbReference type="PANTHER" id="PTHR10366:SF562">
    <property type="entry name" value="ALDEHYDE REDUCTASE II (AFU_ORTHOLOGUE AFUA_1G11360)"/>
    <property type="match status" value="1"/>
</dbReference>
<organism evidence="4 5">
    <name type="scientific">Lecanosticta acicola</name>
    <dbReference type="NCBI Taxonomy" id="111012"/>
    <lineage>
        <taxon>Eukaryota</taxon>
        <taxon>Fungi</taxon>
        <taxon>Dikarya</taxon>
        <taxon>Ascomycota</taxon>
        <taxon>Pezizomycotina</taxon>
        <taxon>Dothideomycetes</taxon>
        <taxon>Dothideomycetidae</taxon>
        <taxon>Mycosphaerellales</taxon>
        <taxon>Mycosphaerellaceae</taxon>
        <taxon>Lecanosticta</taxon>
    </lineage>
</organism>
<protein>
    <submittedName>
        <fullName evidence="4">Aldehyde reductase</fullName>
    </submittedName>
</protein>
<comment type="caution">
    <text evidence="4">The sequence shown here is derived from an EMBL/GenBank/DDBJ whole genome shotgun (WGS) entry which is preliminary data.</text>
</comment>
<dbReference type="Pfam" id="PF01370">
    <property type="entry name" value="Epimerase"/>
    <property type="match status" value="1"/>
</dbReference>
<dbReference type="InterPro" id="IPR050425">
    <property type="entry name" value="NAD(P)_dehydrat-like"/>
</dbReference>
<dbReference type="SUPFAM" id="SSF51735">
    <property type="entry name" value="NAD(P)-binding Rossmann-fold domains"/>
    <property type="match status" value="1"/>
</dbReference>
<dbReference type="InterPro" id="IPR036291">
    <property type="entry name" value="NAD(P)-bd_dom_sf"/>
</dbReference>
<evidence type="ECO:0000259" key="3">
    <source>
        <dbReference type="Pfam" id="PF01370"/>
    </source>
</evidence>
<feature type="domain" description="NAD-dependent epimerase/dehydratase" evidence="3">
    <location>
        <begin position="17"/>
        <end position="205"/>
    </location>
</feature>
<dbReference type="Proteomes" id="UP001296104">
    <property type="component" value="Unassembled WGS sequence"/>
</dbReference>
<accession>A0AAI8YX49</accession>
<dbReference type="AlphaFoldDB" id="A0AAI8YX49"/>
<comment type="similarity">
    <text evidence="2">Belongs to the NAD(P)-dependent epimerase/dehydratase family. Dihydroflavonol-4-reductase subfamily.</text>
</comment>
<gene>
    <name evidence="4" type="ORF">LECACI_7A003614</name>
</gene>
<name>A0AAI8YX49_9PEZI</name>
<reference evidence="4" key="1">
    <citation type="submission" date="2023-11" db="EMBL/GenBank/DDBJ databases">
        <authorList>
            <person name="Alioto T."/>
            <person name="Alioto T."/>
            <person name="Gomez Garrido J."/>
        </authorList>
    </citation>
    <scope>NUCLEOTIDE SEQUENCE</scope>
</reference>
<dbReference type="EMBL" id="CAVMBE010000018">
    <property type="protein sequence ID" value="CAK3972479.1"/>
    <property type="molecule type" value="Genomic_DNA"/>
</dbReference>
<sequence length="355" mass="39002">MAGQSTAYDTLSKGSTILITGINGMIASHCADQALRHGYKVRGTTRSLEKNSWMPELFDKKYGSGLFELVKVEDMQQPGAFNEAMQGCSAVMHTASIVTFDPDPDKVIPATVAGIQEVLKCAANTPSVKRVVYTSSQAAVRSSTETPLVVSQDTWNDQAIQMTSDRSQLTSIDEFMQGAVVYAASKTLAEKTCFEFVEREKPHFVLNTVCPNYNTGPSIHPTQPASSSGLLKLAFLGDPRPLGFLTMMGGLNYIDVRDDASLHLAAAIFDDVKNERIWGMAGEFNYNDIIDLFGKYDPKWQKVEKIEDVRDKTVYDVSRSIELLKRLGCDGWISLEDSIRANLADESSAISNIIS</sequence>
<evidence type="ECO:0000313" key="5">
    <source>
        <dbReference type="Proteomes" id="UP001296104"/>
    </source>
</evidence>
<dbReference type="PANTHER" id="PTHR10366">
    <property type="entry name" value="NAD DEPENDENT EPIMERASE/DEHYDRATASE"/>
    <property type="match status" value="1"/>
</dbReference>
<proteinExistence type="inferred from homology"/>
<evidence type="ECO:0000256" key="1">
    <source>
        <dbReference type="ARBA" id="ARBA00023002"/>
    </source>
</evidence>
<evidence type="ECO:0000313" key="4">
    <source>
        <dbReference type="EMBL" id="CAK3972479.1"/>
    </source>
</evidence>
<dbReference type="InterPro" id="IPR001509">
    <property type="entry name" value="Epimerase_deHydtase"/>
</dbReference>
<evidence type="ECO:0000256" key="2">
    <source>
        <dbReference type="ARBA" id="ARBA00023445"/>
    </source>
</evidence>
<keyword evidence="5" id="KW-1185">Reference proteome</keyword>
<keyword evidence="1" id="KW-0560">Oxidoreductase</keyword>